<proteinExistence type="predicted"/>
<reference evidence="2 3" key="1">
    <citation type="submission" date="2015-08" db="EMBL/GenBank/DDBJ databases">
        <title>Next Generation Sequencing and Analysis of the Genome of Puccinia sorghi L Schw, the Causal Agent of Maize Common Rust.</title>
        <authorList>
            <person name="Rochi L."/>
            <person name="Burguener G."/>
            <person name="Darino M."/>
            <person name="Turjanski A."/>
            <person name="Kreff E."/>
            <person name="Dieguez M.J."/>
            <person name="Sacco F."/>
        </authorList>
    </citation>
    <scope>NUCLEOTIDE SEQUENCE [LARGE SCALE GENOMIC DNA]</scope>
    <source>
        <strain evidence="2 3">RO10H11247</strain>
    </source>
</reference>
<evidence type="ECO:0000313" key="3">
    <source>
        <dbReference type="Proteomes" id="UP000037035"/>
    </source>
</evidence>
<protein>
    <submittedName>
        <fullName evidence="2">Uncharacterized protein</fullName>
    </submittedName>
</protein>
<sequence>MVPLPPDDPEPREPSVTRAPGRARLISTRSKTPTEGSIHQALPSGQSMKRSNSTMRAQRVPLPPQTDQPASSAIGKARTATRVPLQPIQTIGVQPGKDTVTKIHPPSTTGPKGYLQTRPVGL</sequence>
<evidence type="ECO:0000313" key="2">
    <source>
        <dbReference type="EMBL" id="KNZ62543.1"/>
    </source>
</evidence>
<accession>A0A0L6VP85</accession>
<comment type="caution">
    <text evidence="2">The sequence shown here is derived from an EMBL/GenBank/DDBJ whole genome shotgun (WGS) entry which is preliminary data.</text>
</comment>
<dbReference type="STRING" id="27349.A0A0L6VP85"/>
<evidence type="ECO:0000256" key="1">
    <source>
        <dbReference type="SAM" id="MobiDB-lite"/>
    </source>
</evidence>
<dbReference type="AlphaFoldDB" id="A0A0L6VP85"/>
<dbReference type="EMBL" id="LAVV01002857">
    <property type="protein sequence ID" value="KNZ62543.1"/>
    <property type="molecule type" value="Genomic_DNA"/>
</dbReference>
<dbReference type="Proteomes" id="UP000037035">
    <property type="component" value="Unassembled WGS sequence"/>
</dbReference>
<name>A0A0L6VP85_9BASI</name>
<dbReference type="VEuPathDB" id="FungiDB:VP01_12572g1"/>
<gene>
    <name evidence="2" type="ORF">VP01_12572g1</name>
</gene>
<feature type="compositionally biased region" description="Polar residues" evidence="1">
    <location>
        <begin position="27"/>
        <end position="56"/>
    </location>
</feature>
<organism evidence="2 3">
    <name type="scientific">Puccinia sorghi</name>
    <dbReference type="NCBI Taxonomy" id="27349"/>
    <lineage>
        <taxon>Eukaryota</taxon>
        <taxon>Fungi</taxon>
        <taxon>Dikarya</taxon>
        <taxon>Basidiomycota</taxon>
        <taxon>Pucciniomycotina</taxon>
        <taxon>Pucciniomycetes</taxon>
        <taxon>Pucciniales</taxon>
        <taxon>Pucciniaceae</taxon>
        <taxon>Puccinia</taxon>
    </lineage>
</organism>
<keyword evidence="3" id="KW-1185">Reference proteome</keyword>
<feature type="region of interest" description="Disordered" evidence="1">
    <location>
        <begin position="1"/>
        <end position="122"/>
    </location>
</feature>